<reference evidence="1 2" key="1">
    <citation type="submission" date="2020-08" db="EMBL/GenBank/DDBJ databases">
        <title>Sequencing the genomes of 1000 actinobacteria strains.</title>
        <authorList>
            <person name="Klenk H.-P."/>
        </authorList>
    </citation>
    <scope>NUCLEOTIDE SEQUENCE [LARGE SCALE GENOMIC DNA]</scope>
    <source>
        <strain evidence="1 2">DSM 44772</strain>
    </source>
</reference>
<dbReference type="AlphaFoldDB" id="A0A7W7MXL5"/>
<proteinExistence type="predicted"/>
<organism evidence="1 2">
    <name type="scientific">Actinomadura livida</name>
    <dbReference type="NCBI Taxonomy" id="79909"/>
    <lineage>
        <taxon>Bacteria</taxon>
        <taxon>Bacillati</taxon>
        <taxon>Actinomycetota</taxon>
        <taxon>Actinomycetes</taxon>
        <taxon>Streptosporangiales</taxon>
        <taxon>Thermomonosporaceae</taxon>
        <taxon>Actinomadura</taxon>
    </lineage>
</organism>
<dbReference type="EMBL" id="JACHMV010000001">
    <property type="protein sequence ID" value="MBB4774004.1"/>
    <property type="molecule type" value="Genomic_DNA"/>
</dbReference>
<protein>
    <submittedName>
        <fullName evidence="1">Uncharacterized protein</fullName>
    </submittedName>
</protein>
<gene>
    <name evidence="1" type="ORF">F4557_002422</name>
</gene>
<name>A0A7W7MXL5_9ACTN</name>
<evidence type="ECO:0000313" key="1">
    <source>
        <dbReference type="EMBL" id="MBB4774004.1"/>
    </source>
</evidence>
<dbReference type="RefSeq" id="WP_184882434.1">
    <property type="nucleotide sequence ID" value="NZ_BMRO01000001.1"/>
</dbReference>
<sequence length="103" mass="10867">MGAYSYTTLTVDPDGTTAVHVTLRPDEQISLLCLRDRGRAQLGISHARADVTITPTNPTAPTAQDVRVAHQLAELFARYAAEVERLHVLNGASAPGASAESAA</sequence>
<accession>A0A7W7MXL5</accession>
<evidence type="ECO:0000313" key="2">
    <source>
        <dbReference type="Proteomes" id="UP000549343"/>
    </source>
</evidence>
<dbReference type="Proteomes" id="UP000549343">
    <property type="component" value="Unassembled WGS sequence"/>
</dbReference>
<comment type="caution">
    <text evidence="1">The sequence shown here is derived from an EMBL/GenBank/DDBJ whole genome shotgun (WGS) entry which is preliminary data.</text>
</comment>